<feature type="transmembrane region" description="Helical" evidence="7">
    <location>
        <begin position="386"/>
        <end position="410"/>
    </location>
</feature>
<evidence type="ECO:0000256" key="3">
    <source>
        <dbReference type="ARBA" id="ARBA00022692"/>
    </source>
</evidence>
<feature type="transmembrane region" description="Helical" evidence="7">
    <location>
        <begin position="719"/>
        <end position="737"/>
    </location>
</feature>
<feature type="transmembrane region" description="Helical" evidence="7">
    <location>
        <begin position="666"/>
        <end position="690"/>
    </location>
</feature>
<dbReference type="InterPro" id="IPR000731">
    <property type="entry name" value="SSD"/>
</dbReference>
<sequence length="791" mass="84140">MERILEGTGSWCAQRPWRVLAGWLIIAVLALGGALLLGRGPSGSYSAPGAQFQTVGEAVEEQIPELGGGNSRVLLSTDDGSAFSETQRTALEELSDRLAELDQVSTAADPFAMGQQIVTGYRTLNEGWQEVEAQLNDYQRQTGLSREELLRAVQSGTLGEHTEGEQVTTTDVRDAVEALETLRMGERLVRMLQEADTVTADGSAGMLSLQLTDQALNLSAGDRTEIIRTVEEHLPEGVSAEFGLELVQDFTSLLGLTEVLGLLFAALVLALMLRSVLAAGLPLVVAGLGVGVGVTLAYGLTRVLSMTSTDLMLALMLGLAMGVDYMLLWLYRYRGLRREGGLSLPQAVAATSATAGRTVFFAALTNVVALLALGLTGLPFMATMGAVSALTIGTLILAVLTVTPAAVGLLGGRIARPVPPPAAGPAADVQQATPRISFVVRHPVVCLVATTVLLVIIALPAVGLRLTLPTGAEEATDSTAYQHFDGVREHFGPGENGRIVALVELDEQLNENQQFIEVMDMARVYAQDRRISHAMPLGESEDGRWRLIHLVPSIGPEEPEAAELAEDLMAQRDELIADRGLASLGYTGRVIADVELSDQLLRVLPLYLGAVVLVCLVVVTAIFRSLWIPLLTVAGYLLSLAATVGVVVVVVQWGHGASVLGIAEPGVTVAFLPVLLSGLLFGLAIDYQLFITSGMQDARREGIPAWAVVNEGLRRSRPVVLACGVIMVAVFVGFVPAELSPVRQMSFAFAVGVALEAFVVRGVMVPAALQLLGERAWRFRRPRPVEPLPSA</sequence>
<keyword evidence="3 7" id="KW-0812">Transmembrane</keyword>
<dbReference type="PANTHER" id="PTHR33406">
    <property type="entry name" value="MEMBRANE PROTEIN MJ1562-RELATED"/>
    <property type="match status" value="1"/>
</dbReference>
<feature type="transmembrane region" description="Helical" evidence="7">
    <location>
        <begin position="280"/>
        <end position="299"/>
    </location>
</feature>
<evidence type="ECO:0000313" key="10">
    <source>
        <dbReference type="Proteomes" id="UP000460157"/>
    </source>
</evidence>
<feature type="transmembrane region" description="Helical" evidence="7">
    <location>
        <begin position="20"/>
        <end position="38"/>
    </location>
</feature>
<comment type="caution">
    <text evidence="9">The sequence shown here is derived from an EMBL/GenBank/DDBJ whole genome shotgun (WGS) entry which is preliminary data.</text>
</comment>
<evidence type="ECO:0000259" key="8">
    <source>
        <dbReference type="PROSITE" id="PS50156"/>
    </source>
</evidence>
<dbReference type="Pfam" id="PF03176">
    <property type="entry name" value="MMPL"/>
    <property type="match status" value="2"/>
</dbReference>
<accession>A0A7K1UKQ3</accession>
<dbReference type="PROSITE" id="PS50156">
    <property type="entry name" value="SSD"/>
    <property type="match status" value="1"/>
</dbReference>
<evidence type="ECO:0000256" key="5">
    <source>
        <dbReference type="ARBA" id="ARBA00023136"/>
    </source>
</evidence>
<reference evidence="9 10" key="1">
    <citation type="submission" date="2019-12" db="EMBL/GenBank/DDBJ databases">
        <title>Nesterenkonia muleiensis sp. nov., a novel actinobacterium isolated from sap of Populus euphratica.</title>
        <authorList>
            <person name="Wang R."/>
        </authorList>
    </citation>
    <scope>NUCLEOTIDE SEQUENCE [LARGE SCALE GENOMIC DNA]</scope>
    <source>
        <strain evidence="9 10">F10</strain>
    </source>
</reference>
<feature type="transmembrane region" description="Helical" evidence="7">
    <location>
        <begin position="444"/>
        <end position="464"/>
    </location>
</feature>
<dbReference type="SUPFAM" id="SSF82866">
    <property type="entry name" value="Multidrug efflux transporter AcrB transmembrane domain"/>
    <property type="match status" value="2"/>
</dbReference>
<evidence type="ECO:0000256" key="2">
    <source>
        <dbReference type="ARBA" id="ARBA00022475"/>
    </source>
</evidence>
<organism evidence="9 10">
    <name type="scientific">Nesterenkonia alkaliphila</name>
    <dbReference type="NCBI Taxonomy" id="1463631"/>
    <lineage>
        <taxon>Bacteria</taxon>
        <taxon>Bacillati</taxon>
        <taxon>Actinomycetota</taxon>
        <taxon>Actinomycetes</taxon>
        <taxon>Micrococcales</taxon>
        <taxon>Micrococcaceae</taxon>
        <taxon>Nesterenkonia</taxon>
    </lineage>
</organism>
<dbReference type="GO" id="GO:0005886">
    <property type="term" value="C:plasma membrane"/>
    <property type="evidence" value="ECO:0007669"/>
    <property type="project" value="UniProtKB-SubCell"/>
</dbReference>
<dbReference type="AlphaFoldDB" id="A0A7K1UKQ3"/>
<keyword evidence="10" id="KW-1185">Reference proteome</keyword>
<evidence type="ECO:0000256" key="6">
    <source>
        <dbReference type="SAM" id="Coils"/>
    </source>
</evidence>
<protein>
    <submittedName>
        <fullName evidence="9">MMPL family transporter</fullName>
    </submittedName>
</protein>
<keyword evidence="2" id="KW-1003">Cell membrane</keyword>
<feature type="transmembrane region" description="Helical" evidence="7">
    <location>
        <begin position="359"/>
        <end position="380"/>
    </location>
</feature>
<dbReference type="Proteomes" id="UP000460157">
    <property type="component" value="Unassembled WGS sequence"/>
</dbReference>
<keyword evidence="5 7" id="KW-0472">Membrane</keyword>
<keyword evidence="6" id="KW-0175">Coiled coil</keyword>
<feature type="transmembrane region" description="Helical" evidence="7">
    <location>
        <begin position="749"/>
        <end position="773"/>
    </location>
</feature>
<evidence type="ECO:0000256" key="7">
    <source>
        <dbReference type="SAM" id="Phobius"/>
    </source>
</evidence>
<evidence type="ECO:0000256" key="4">
    <source>
        <dbReference type="ARBA" id="ARBA00022989"/>
    </source>
</evidence>
<feature type="transmembrane region" description="Helical" evidence="7">
    <location>
        <begin position="630"/>
        <end position="654"/>
    </location>
</feature>
<name>A0A7K1UKQ3_9MICC</name>
<dbReference type="Gene3D" id="1.20.1640.10">
    <property type="entry name" value="Multidrug efflux transporter AcrB transmembrane domain"/>
    <property type="match status" value="2"/>
</dbReference>
<evidence type="ECO:0000256" key="1">
    <source>
        <dbReference type="ARBA" id="ARBA00004651"/>
    </source>
</evidence>
<dbReference type="InterPro" id="IPR050545">
    <property type="entry name" value="Mycobact_MmpL"/>
</dbReference>
<feature type="transmembrane region" description="Helical" evidence="7">
    <location>
        <begin position="311"/>
        <end position="331"/>
    </location>
</feature>
<feature type="domain" description="SSD" evidence="8">
    <location>
        <begin position="279"/>
        <end position="409"/>
    </location>
</feature>
<feature type="transmembrane region" description="Helical" evidence="7">
    <location>
        <begin position="253"/>
        <end position="273"/>
    </location>
</feature>
<feature type="coiled-coil region" evidence="6">
    <location>
        <begin position="84"/>
        <end position="141"/>
    </location>
</feature>
<comment type="subcellular location">
    <subcellularLocation>
        <location evidence="1">Cell membrane</location>
        <topology evidence="1">Multi-pass membrane protein</topology>
    </subcellularLocation>
</comment>
<dbReference type="InterPro" id="IPR004869">
    <property type="entry name" value="MMPL_dom"/>
</dbReference>
<proteinExistence type="predicted"/>
<dbReference type="EMBL" id="WRPM01000068">
    <property type="protein sequence ID" value="MVT26581.1"/>
    <property type="molecule type" value="Genomic_DNA"/>
</dbReference>
<gene>
    <name evidence="9" type="ORF">GNZ21_09465</name>
</gene>
<dbReference type="OrthoDB" id="7051771at2"/>
<dbReference type="RefSeq" id="WP_157323615.1">
    <property type="nucleotide sequence ID" value="NZ_BMFX01000002.1"/>
</dbReference>
<dbReference type="PANTHER" id="PTHR33406:SF13">
    <property type="entry name" value="MEMBRANE PROTEIN YDFJ"/>
    <property type="match status" value="1"/>
</dbReference>
<evidence type="ECO:0000313" key="9">
    <source>
        <dbReference type="EMBL" id="MVT26581.1"/>
    </source>
</evidence>
<keyword evidence="4 7" id="KW-1133">Transmembrane helix</keyword>
<feature type="transmembrane region" description="Helical" evidence="7">
    <location>
        <begin position="604"/>
        <end position="623"/>
    </location>
</feature>